<dbReference type="GO" id="GO:1901652">
    <property type="term" value="P:response to peptide"/>
    <property type="evidence" value="ECO:0007669"/>
    <property type="project" value="Ensembl"/>
</dbReference>
<feature type="transmembrane region" description="Helical" evidence="8">
    <location>
        <begin position="431"/>
        <end position="452"/>
    </location>
</feature>
<dbReference type="InterPro" id="IPR020846">
    <property type="entry name" value="MFS_dom"/>
</dbReference>
<dbReference type="VEuPathDB" id="HostDB:ENSBTAG00000022329"/>
<dbReference type="GO" id="GO:0009612">
    <property type="term" value="P:response to mechanical stimulus"/>
    <property type="evidence" value="ECO:0007669"/>
    <property type="project" value="Ensembl"/>
</dbReference>
<comment type="similarity">
    <text evidence="2 8">Belongs to the organo anion transporter (TC 2.A.60) family.</text>
</comment>
<evidence type="ECO:0000313" key="11">
    <source>
        <dbReference type="Ensembl" id="ENSBTAP00000059552.2"/>
    </source>
</evidence>
<dbReference type="GO" id="GO:0005886">
    <property type="term" value="C:plasma membrane"/>
    <property type="evidence" value="ECO:0007669"/>
    <property type="project" value="UniProtKB-SubCell"/>
</dbReference>
<evidence type="ECO:0000256" key="2">
    <source>
        <dbReference type="ARBA" id="ARBA00009657"/>
    </source>
</evidence>
<keyword evidence="6 8" id="KW-0472">Membrane</keyword>
<dbReference type="GO" id="GO:0015833">
    <property type="term" value="P:peptide transport"/>
    <property type="evidence" value="ECO:0007669"/>
    <property type="project" value="Ensembl"/>
</dbReference>
<dbReference type="Ensembl" id="ENSBTAT00000068947.2">
    <property type="protein sequence ID" value="ENSBTAP00000059552.2"/>
    <property type="gene ID" value="ENSBTAG00000022329.7"/>
</dbReference>
<dbReference type="GO" id="GO:0006789">
    <property type="term" value="P:bilirubin conjugation"/>
    <property type="evidence" value="ECO:0007669"/>
    <property type="project" value="Ensembl"/>
</dbReference>
<organism evidence="11 12">
    <name type="scientific">Bos taurus</name>
    <name type="common">Bovine</name>
    <dbReference type="NCBI Taxonomy" id="9913"/>
    <lineage>
        <taxon>Eukaryota</taxon>
        <taxon>Metazoa</taxon>
        <taxon>Chordata</taxon>
        <taxon>Craniata</taxon>
        <taxon>Vertebrata</taxon>
        <taxon>Euteleostomi</taxon>
        <taxon>Mammalia</taxon>
        <taxon>Eutheria</taxon>
        <taxon>Laurasiatheria</taxon>
        <taxon>Artiodactyla</taxon>
        <taxon>Ruminantia</taxon>
        <taxon>Pecora</taxon>
        <taxon>Bovidae</taxon>
        <taxon>Bovinae</taxon>
        <taxon>Bos</taxon>
    </lineage>
</organism>
<dbReference type="InterPro" id="IPR036259">
    <property type="entry name" value="MFS_trans_sf"/>
</dbReference>
<dbReference type="Proteomes" id="UP000009136">
    <property type="component" value="Chromosome 5"/>
</dbReference>
<dbReference type="GO" id="GO:0019228">
    <property type="term" value="P:neuronal action potential"/>
    <property type="evidence" value="ECO:0007669"/>
    <property type="project" value="Ensembl"/>
</dbReference>
<feature type="transmembrane region" description="Helical" evidence="8">
    <location>
        <begin position="262"/>
        <end position="282"/>
    </location>
</feature>
<dbReference type="GO" id="GO:0048265">
    <property type="term" value="P:response to pain"/>
    <property type="evidence" value="ECO:0007669"/>
    <property type="project" value="Ensembl"/>
</dbReference>
<comment type="subcellular location">
    <subcellularLocation>
        <location evidence="1 8">Cell membrane</location>
        <topology evidence="1 8">Multi-pass membrane protein</topology>
    </subcellularLocation>
</comment>
<dbReference type="PANTHER" id="PTHR11388">
    <property type="entry name" value="ORGANIC ANION TRANSPORTER"/>
    <property type="match status" value="1"/>
</dbReference>
<feature type="transmembrane region" description="Helical" evidence="8">
    <location>
        <begin position="151"/>
        <end position="172"/>
    </location>
</feature>
<evidence type="ECO:0000259" key="10">
    <source>
        <dbReference type="PROSITE" id="PS51465"/>
    </source>
</evidence>
<dbReference type="GO" id="GO:0009408">
    <property type="term" value="P:response to heat"/>
    <property type="evidence" value="ECO:0007669"/>
    <property type="project" value="Ensembl"/>
</dbReference>
<dbReference type="PROSITE" id="PS50850">
    <property type="entry name" value="MFS"/>
    <property type="match status" value="1"/>
</dbReference>
<reference evidence="11" key="1">
    <citation type="submission" date="2018-03" db="EMBL/GenBank/DDBJ databases">
        <title>ARS-UCD1.2.</title>
        <authorList>
            <person name="Rosen B.D."/>
            <person name="Bickhart D.M."/>
            <person name="Koren S."/>
            <person name="Schnabel R.D."/>
            <person name="Hall R."/>
            <person name="Zimin A."/>
            <person name="Dreischer C."/>
            <person name="Schultheiss S."/>
            <person name="Schroeder S.G."/>
            <person name="Elsik C.G."/>
            <person name="Couldrey C."/>
            <person name="Liu G.E."/>
            <person name="Van Tassell C.P."/>
            <person name="Phillippy A.M."/>
            <person name="Smith T.P.L."/>
            <person name="Medrano J.F."/>
        </authorList>
    </citation>
    <scope>NUCLEOTIDE SEQUENCE [LARGE SCALE GENOMIC DNA]</scope>
    <source>
        <strain evidence="11">Hereford</strain>
    </source>
</reference>
<dbReference type="PANTHER" id="PTHR11388:SF89">
    <property type="entry name" value="SOLUTE CARRIER ORGANIC ANION TRANSPORTER FAMILY MEMBER 1B3"/>
    <property type="match status" value="1"/>
</dbReference>
<keyword evidence="4 8" id="KW-0812">Transmembrane</keyword>
<evidence type="ECO:0000256" key="5">
    <source>
        <dbReference type="ARBA" id="ARBA00022989"/>
    </source>
</evidence>
<feature type="transmembrane region" description="Helical" evidence="8">
    <location>
        <begin position="458"/>
        <end position="480"/>
    </location>
</feature>
<gene>
    <name evidence="11" type="primary">SLCO1B3</name>
</gene>
<dbReference type="GO" id="GO:0010467">
    <property type="term" value="P:gene expression"/>
    <property type="evidence" value="ECO:0007669"/>
    <property type="project" value="Ensembl"/>
</dbReference>
<evidence type="ECO:0000313" key="12">
    <source>
        <dbReference type="Proteomes" id="UP000009136"/>
    </source>
</evidence>
<feature type="transmembrane region" description="Helical" evidence="8">
    <location>
        <begin position="82"/>
        <end position="103"/>
    </location>
</feature>
<dbReference type="GeneTree" id="ENSGT01150000286901"/>
<dbReference type="GO" id="GO:0043627">
    <property type="term" value="P:response to estrogen"/>
    <property type="evidence" value="ECO:0007669"/>
    <property type="project" value="Ensembl"/>
</dbReference>
<feature type="transmembrane region" description="Helical" evidence="8">
    <location>
        <begin position="123"/>
        <end position="144"/>
    </location>
</feature>
<sequence length="742" mass="81530">MAFLDPPFLSFSRRCDAIPQPPLKTPDHYLGTKGDHFELNINNWKHSHDICSSMMDQNHHSDKTEEAQPSEKKTTRNCCNGFKMFLAALSLSFISKALGAVIMKSSITQIERRFDISSSTVGLIDGSFEIGNLLVIVFVSYFGAKLHRPKLIGIGCIIMGTGSILTALPHFFMGYYRYSKDTTFNPSENSTSNLPTCSINQNLLPNRTSLEVVGKGLEKDSGSYMWIYVLMGNMLRGIGETPIGPLGISYIDDFAEEGHSSLYLGNLLAVTMIGPIIGFILVSQFSKMYVDIGYVDLSTIRITPKDSRWVGAWWLGFLAAGLIAIISSIPFFFLPKTLNKPNKEKKASASSVSLPMKNEEKSQMASLTKTGQNVTDTVTGFLQSLKSILTNPLYVLTLFLTLLQASSHIGSITYVFKYVEQQYGNSASETSILLGFISIPSLAAGMFTGGFIVKKFKFTLVGIAKFSLCAHMTSFLFHLINFALICENKSVAGLTLTYDGNTPVASHVNVPLSYCNSDCNCDPTQWEPLCGSNGITYMSPCLAGCTSSSGSKKSIVFHNCSCVEENGFQSKNNSMKLGECPKSDDCKRKFYIYIVVQILTLFSAALGSTSNIMLIFKNVEPELKSLAMGFHSLTIRTLGGIPAPIYFGALIDRACMKWSINNYGKQGSCRLYNSLLYGHTFFGLTTGLKFPALVLFVVLIFAMKKKYQGKDIKASENETKAVNEANSGPLINDAKVDHETHI</sequence>
<feature type="transmembrane region" description="Helical" evidence="8">
    <location>
        <begin position="681"/>
        <end position="703"/>
    </location>
</feature>
<protein>
    <recommendedName>
        <fullName evidence="8">Solute carrier organic anion transporter family member</fullName>
    </recommendedName>
</protein>
<reference evidence="11" key="3">
    <citation type="submission" date="2025-09" db="UniProtKB">
        <authorList>
            <consortium name="Ensembl"/>
        </authorList>
    </citation>
    <scope>IDENTIFICATION</scope>
    <source>
        <strain evidence="11">Hereford</strain>
    </source>
</reference>
<reference evidence="11" key="2">
    <citation type="submission" date="2025-08" db="UniProtKB">
        <authorList>
            <consortium name="Ensembl"/>
        </authorList>
    </citation>
    <scope>IDENTIFICATION</scope>
    <source>
        <strain evidence="11">Hereford</strain>
    </source>
</reference>
<feature type="domain" description="Kazal-like" evidence="10">
    <location>
        <begin position="509"/>
        <end position="564"/>
    </location>
</feature>
<dbReference type="GO" id="GO:0042440">
    <property type="term" value="P:pigment metabolic process"/>
    <property type="evidence" value="ECO:0007669"/>
    <property type="project" value="Ensembl"/>
</dbReference>
<keyword evidence="3" id="KW-1003">Cell membrane</keyword>
<comment type="caution">
    <text evidence="8">Lacks conserved residue(s) required for the propagation of feature annotation.</text>
</comment>
<dbReference type="InterPro" id="IPR036058">
    <property type="entry name" value="Kazal_dom_sf"/>
</dbReference>
<keyword evidence="12" id="KW-1185">Reference proteome</keyword>
<feature type="transmembrane region" description="Helical" evidence="8">
    <location>
        <begin position="393"/>
        <end position="419"/>
    </location>
</feature>
<dbReference type="NCBIfam" id="TIGR00805">
    <property type="entry name" value="oat"/>
    <property type="match status" value="1"/>
</dbReference>
<dbReference type="GO" id="GO:0006811">
    <property type="term" value="P:monoatomic ion transport"/>
    <property type="evidence" value="ECO:0007669"/>
    <property type="project" value="UniProtKB-KW"/>
</dbReference>
<dbReference type="InterPro" id="IPR002350">
    <property type="entry name" value="Kazal_dom"/>
</dbReference>
<feature type="domain" description="Major facilitator superfamily (MFS) profile" evidence="9">
    <location>
        <begin position="85"/>
        <end position="704"/>
    </location>
</feature>
<feature type="transmembrane region" description="Helical" evidence="8">
    <location>
        <begin position="311"/>
        <end position="333"/>
    </location>
</feature>
<dbReference type="OrthoDB" id="5062115at2759"/>
<name>A0A3Q1LW09_BOVIN</name>
<dbReference type="GO" id="GO:0009636">
    <property type="term" value="P:response to toxic substance"/>
    <property type="evidence" value="ECO:0007669"/>
    <property type="project" value="Ensembl"/>
</dbReference>
<dbReference type="SUPFAM" id="SSF103473">
    <property type="entry name" value="MFS general substrate transporter"/>
    <property type="match status" value="1"/>
</dbReference>
<keyword evidence="7" id="KW-1015">Disulfide bond</keyword>
<dbReference type="PROSITE" id="PS51465">
    <property type="entry name" value="KAZAL_2"/>
    <property type="match status" value="1"/>
</dbReference>
<evidence type="ECO:0000256" key="1">
    <source>
        <dbReference type="ARBA" id="ARBA00004651"/>
    </source>
</evidence>
<dbReference type="Gene3D" id="3.30.60.30">
    <property type="match status" value="1"/>
</dbReference>
<evidence type="ECO:0000256" key="3">
    <source>
        <dbReference type="ARBA" id="ARBA00022475"/>
    </source>
</evidence>
<dbReference type="InterPro" id="IPR004156">
    <property type="entry name" value="OATP"/>
</dbReference>
<evidence type="ECO:0000256" key="4">
    <source>
        <dbReference type="ARBA" id="ARBA00022692"/>
    </source>
</evidence>
<accession>A0A3Q1LW09</accession>
<dbReference type="GO" id="GO:0006855">
    <property type="term" value="P:xenobiotic transmembrane transport"/>
    <property type="evidence" value="ECO:0007669"/>
    <property type="project" value="Ensembl"/>
</dbReference>
<dbReference type="GO" id="GO:0022857">
    <property type="term" value="F:transmembrane transporter activity"/>
    <property type="evidence" value="ECO:0007669"/>
    <property type="project" value="InterPro"/>
</dbReference>
<keyword evidence="8" id="KW-0406">Ion transport</keyword>
<dbReference type="Pfam" id="PF07648">
    <property type="entry name" value="Kazal_2"/>
    <property type="match status" value="1"/>
</dbReference>
<evidence type="ECO:0000256" key="6">
    <source>
        <dbReference type="ARBA" id="ARBA00023136"/>
    </source>
</evidence>
<dbReference type="Bgee" id="ENSBTAG00000022329">
    <property type="expression patterns" value="Expressed in liver and 26 other cell types or tissues"/>
</dbReference>
<dbReference type="GO" id="GO:0006805">
    <property type="term" value="P:xenobiotic metabolic process"/>
    <property type="evidence" value="ECO:0007669"/>
    <property type="project" value="Ensembl"/>
</dbReference>
<keyword evidence="8" id="KW-0813">Transport</keyword>
<feature type="transmembrane region" description="Helical" evidence="8">
    <location>
        <begin position="590"/>
        <end position="616"/>
    </location>
</feature>
<dbReference type="GO" id="GO:1904640">
    <property type="term" value="P:response to methionine"/>
    <property type="evidence" value="ECO:0007669"/>
    <property type="project" value="Ensembl"/>
</dbReference>
<dbReference type="SUPFAM" id="SSF100895">
    <property type="entry name" value="Kazal-type serine protease inhibitors"/>
    <property type="match status" value="1"/>
</dbReference>
<dbReference type="GO" id="GO:0051649">
    <property type="term" value="P:establishment of localization in cell"/>
    <property type="evidence" value="ECO:0007669"/>
    <property type="project" value="Ensembl"/>
</dbReference>
<dbReference type="Pfam" id="PF03137">
    <property type="entry name" value="OATP"/>
    <property type="match status" value="1"/>
</dbReference>
<evidence type="ECO:0000256" key="7">
    <source>
        <dbReference type="ARBA" id="ARBA00023157"/>
    </source>
</evidence>
<evidence type="ECO:0000256" key="8">
    <source>
        <dbReference type="RuleBase" id="RU362056"/>
    </source>
</evidence>
<keyword evidence="5 8" id="KW-1133">Transmembrane helix</keyword>
<dbReference type="GO" id="GO:1905431">
    <property type="term" value="P:microcystin transport"/>
    <property type="evidence" value="ECO:0007669"/>
    <property type="project" value="Ensembl"/>
</dbReference>
<proteinExistence type="inferred from homology"/>
<dbReference type="GO" id="GO:0098657">
    <property type="term" value="P:import into cell"/>
    <property type="evidence" value="ECO:0007669"/>
    <property type="project" value="Ensembl"/>
</dbReference>
<dbReference type="Gene3D" id="1.20.1250.20">
    <property type="entry name" value="MFS general substrate transporter like domains"/>
    <property type="match status" value="1"/>
</dbReference>
<dbReference type="AlphaFoldDB" id="A0A3Q1LW09"/>
<evidence type="ECO:0000259" key="9">
    <source>
        <dbReference type="PROSITE" id="PS50850"/>
    </source>
</evidence>